<dbReference type="PROSITE" id="PS00675">
    <property type="entry name" value="SIGMA54_INTERACT_1"/>
    <property type="match status" value="1"/>
</dbReference>
<evidence type="ECO:0000259" key="1">
    <source>
        <dbReference type="Pfam" id="PF07693"/>
    </source>
</evidence>
<keyword evidence="3" id="KW-1185">Reference proteome</keyword>
<accession>A0A914YE12</accession>
<sequence>MLQDLVRMVNNNGDFITIEDKNAIKTCANDFEVDVCEMRRNLGVLLKEVRSGKKEAYEIEVLRSVFMDNPKTSTEKINLFVESFKSLKGNIEFKKECQRTGVELINEIIQLADFKRLNQDREIYMLFCSFKNDRVSPKFTESFLLLLSMKKNMEHNVAAIVDTDIAPDIVKSELLPNGIRVVKYFNGRYLCSDCLEESRNMNSQCLTKCDQVNPYNFKEIKKAVSINFPCPKSIGYGKCSKDNKEWFCSHCRQPICYNFDGFFYCKCGRNYAHEFAYKCSDKMHGNEFAKYSSEILEDLIKSVKPLPEVNILVIGETGVGKSTFINALANYINYETAAEALQNDLINLIPTQFELTQKNCDGEITQKVIRIGKSENENFTEGQSATQKSKAYAFCHNQTYYRIIDTPGIGDSRGNEQDMQNVMDFLSCFKEIHGICILMKPNDSRITTSFEFCFKQLLVQFHRSAVENIVFCFTQTFGHGFKVSFANFDF</sequence>
<dbReference type="InterPro" id="IPR027417">
    <property type="entry name" value="P-loop_NTPase"/>
</dbReference>
<evidence type="ECO:0000259" key="2">
    <source>
        <dbReference type="Pfam" id="PF24676"/>
    </source>
</evidence>
<evidence type="ECO:0000313" key="3">
    <source>
        <dbReference type="Proteomes" id="UP000887577"/>
    </source>
</evidence>
<organism evidence="3 4">
    <name type="scientific">Panagrolaimus superbus</name>
    <dbReference type="NCBI Taxonomy" id="310955"/>
    <lineage>
        <taxon>Eukaryota</taxon>
        <taxon>Metazoa</taxon>
        <taxon>Ecdysozoa</taxon>
        <taxon>Nematoda</taxon>
        <taxon>Chromadorea</taxon>
        <taxon>Rhabditida</taxon>
        <taxon>Tylenchina</taxon>
        <taxon>Panagrolaimomorpha</taxon>
        <taxon>Panagrolaimoidea</taxon>
        <taxon>Panagrolaimidae</taxon>
        <taxon>Panagrolaimus</taxon>
    </lineage>
</organism>
<feature type="domain" description="DUF7656" evidence="2">
    <location>
        <begin position="98"/>
        <end position="198"/>
    </location>
</feature>
<name>A0A914YE12_9BILA</name>
<dbReference type="Pfam" id="PF24676">
    <property type="entry name" value="DUF7656"/>
    <property type="match status" value="1"/>
</dbReference>
<dbReference type="Gene3D" id="3.40.50.300">
    <property type="entry name" value="P-loop containing nucleotide triphosphate hydrolases"/>
    <property type="match status" value="1"/>
</dbReference>
<dbReference type="Pfam" id="PF07693">
    <property type="entry name" value="KAP_NTPase"/>
    <property type="match status" value="1"/>
</dbReference>
<dbReference type="PANTHER" id="PTHR32046">
    <property type="entry name" value="G DOMAIN-CONTAINING PROTEIN"/>
    <property type="match status" value="1"/>
</dbReference>
<dbReference type="SUPFAM" id="SSF52540">
    <property type="entry name" value="P-loop containing nucleoside triphosphate hydrolases"/>
    <property type="match status" value="1"/>
</dbReference>
<dbReference type="PANTHER" id="PTHR32046:SF11">
    <property type="entry name" value="IMMUNE-ASSOCIATED NUCLEOTIDE-BINDING PROTEIN 10-LIKE"/>
    <property type="match status" value="1"/>
</dbReference>
<reference evidence="4" key="1">
    <citation type="submission" date="2022-11" db="UniProtKB">
        <authorList>
            <consortium name="WormBaseParasite"/>
        </authorList>
    </citation>
    <scope>IDENTIFICATION</scope>
</reference>
<proteinExistence type="predicted"/>
<dbReference type="AlphaFoldDB" id="A0A914YE12"/>
<feature type="domain" description="KAP NTPase" evidence="1">
    <location>
        <begin position="294"/>
        <end position="341"/>
    </location>
</feature>
<dbReference type="InterPro" id="IPR056073">
    <property type="entry name" value="DUF7656"/>
</dbReference>
<dbReference type="WBParaSite" id="PSU_v2.g17673.t1">
    <property type="protein sequence ID" value="PSU_v2.g17673.t1"/>
    <property type="gene ID" value="PSU_v2.g17673"/>
</dbReference>
<dbReference type="Proteomes" id="UP000887577">
    <property type="component" value="Unplaced"/>
</dbReference>
<dbReference type="InterPro" id="IPR011646">
    <property type="entry name" value="KAP_P-loop"/>
</dbReference>
<protein>
    <submittedName>
        <fullName evidence="4">G domain-containing protein</fullName>
    </submittedName>
</protein>
<dbReference type="InterPro" id="IPR025662">
    <property type="entry name" value="Sigma_54_int_dom_ATP-bd_1"/>
</dbReference>
<evidence type="ECO:0000313" key="4">
    <source>
        <dbReference type="WBParaSite" id="PSU_v2.g17673.t1"/>
    </source>
</evidence>